<dbReference type="RefSeq" id="WP_182839002.1">
    <property type="nucleotide sequence ID" value="NZ_BAAABQ010000032.1"/>
</dbReference>
<keyword evidence="2" id="KW-1185">Reference proteome</keyword>
<comment type="caution">
    <text evidence="1">The sequence shown here is derived from an EMBL/GenBank/DDBJ whole genome shotgun (WGS) entry which is preliminary data.</text>
</comment>
<accession>A0ABR6BQ21</accession>
<evidence type="ECO:0000313" key="2">
    <source>
        <dbReference type="Proteomes" id="UP000517916"/>
    </source>
</evidence>
<sequence length="618" mass="67442">MSPWLDNRSTTGRGPATHALVIGVSSYDGLTTNLSPRADRRPSNFGLRRVGTPALAALRFAQWLADPERFRPAVPLATIRLLLAPSAKESQHPAISALDERFRSARTLEVQAALTQWRLDCTGDEQGTALLYVAGHGITHSATAHTVLLQDFPAPDVPLDHSLDVDNVHRVMSRPGMPRRQFYFVDLSPIRPRAFVKYAALGSGRLLPEPDKSPQTPPPPVYAGTSPGFAQELMACLNSRQHTEISAETLVADLGRRVVAGGRFDGAVLRRAEASPRPAAPLRFTVRSNGIVLPVELRDEHRRLLGAGLSESPLAFEVPPGELSVLLRLPDGSCLADSAREEVRFDLDPDAFGLRPHPVQSEVDSLPAGWALDVLSMRGMREFSSATPVDSLARLTRGRFGVTPEVAGPGTWFLRAVGPLAAPLTVALPAWSGRVQVTFEMGGAAPRVLAAPADEHLLPAYRYLAGNQPRQAALLLEHKQGEEPTRTVLTGYVLARLGRIRELSADTVARLRADWPWLTDAAVLAGEHAATDGDHQLAMRHFAETTRLGLPVFTDGFSILVSRLRQYLANDEIRRELGQDWLTGAARLSRRLDRWSPYVDFSAPTLTVHSSPQLFSID</sequence>
<proteinExistence type="predicted"/>
<evidence type="ECO:0008006" key="3">
    <source>
        <dbReference type="Google" id="ProtNLM"/>
    </source>
</evidence>
<dbReference type="Proteomes" id="UP000517916">
    <property type="component" value="Unassembled WGS sequence"/>
</dbReference>
<name>A0ABR6BQ21_9PSEU</name>
<dbReference type="EMBL" id="JACJID010000004">
    <property type="protein sequence ID" value="MBA8928731.1"/>
    <property type="molecule type" value="Genomic_DNA"/>
</dbReference>
<reference evidence="1 2" key="1">
    <citation type="submission" date="2020-08" db="EMBL/GenBank/DDBJ databases">
        <title>Genomic Encyclopedia of Archaeal and Bacterial Type Strains, Phase II (KMG-II): from individual species to whole genera.</title>
        <authorList>
            <person name="Goeker M."/>
        </authorList>
    </citation>
    <scope>NUCLEOTIDE SEQUENCE [LARGE SCALE GENOMIC DNA]</scope>
    <source>
        <strain evidence="1 2">DSM 43850</strain>
    </source>
</reference>
<organism evidence="1 2">
    <name type="scientific">Kutzneria viridogrisea</name>
    <dbReference type="NCBI Taxonomy" id="47990"/>
    <lineage>
        <taxon>Bacteria</taxon>
        <taxon>Bacillati</taxon>
        <taxon>Actinomycetota</taxon>
        <taxon>Actinomycetes</taxon>
        <taxon>Pseudonocardiales</taxon>
        <taxon>Pseudonocardiaceae</taxon>
        <taxon>Kutzneria</taxon>
    </lineage>
</organism>
<protein>
    <recommendedName>
        <fullName evidence="3">Caspase domain-containing protein</fullName>
    </recommendedName>
</protein>
<evidence type="ECO:0000313" key="1">
    <source>
        <dbReference type="EMBL" id="MBA8928731.1"/>
    </source>
</evidence>
<gene>
    <name evidence="1" type="ORF">BC739_005948</name>
</gene>